<dbReference type="CDD" id="cd03801">
    <property type="entry name" value="GT4_PimA-like"/>
    <property type="match status" value="1"/>
</dbReference>
<dbReference type="InterPro" id="IPR001296">
    <property type="entry name" value="Glyco_trans_1"/>
</dbReference>
<keyword evidence="1 3" id="KW-0808">Transferase</keyword>
<gene>
    <name evidence="3" type="ORF">ACFSCS_03435</name>
</gene>
<dbReference type="PANTHER" id="PTHR45947:SF3">
    <property type="entry name" value="SULFOQUINOVOSYL TRANSFERASE SQD2"/>
    <property type="match status" value="1"/>
</dbReference>
<dbReference type="SUPFAM" id="SSF53756">
    <property type="entry name" value="UDP-Glycosyltransferase/glycogen phosphorylase"/>
    <property type="match status" value="1"/>
</dbReference>
<proteinExistence type="predicted"/>
<evidence type="ECO:0000313" key="4">
    <source>
        <dbReference type="Proteomes" id="UP001597326"/>
    </source>
</evidence>
<dbReference type="GO" id="GO:0016757">
    <property type="term" value="F:glycosyltransferase activity"/>
    <property type="evidence" value="ECO:0007669"/>
    <property type="project" value="UniProtKB-KW"/>
</dbReference>
<evidence type="ECO:0000313" key="3">
    <source>
        <dbReference type="EMBL" id="MFD1889240.1"/>
    </source>
</evidence>
<dbReference type="PANTHER" id="PTHR45947">
    <property type="entry name" value="SULFOQUINOVOSYL TRANSFERASE SQD2"/>
    <property type="match status" value="1"/>
</dbReference>
<name>A0ABW4RSJ6_9ACTN</name>
<evidence type="ECO:0000256" key="1">
    <source>
        <dbReference type="ARBA" id="ARBA00022679"/>
    </source>
</evidence>
<dbReference type="EMBL" id="JBHUFZ010000008">
    <property type="protein sequence ID" value="MFD1889240.1"/>
    <property type="molecule type" value="Genomic_DNA"/>
</dbReference>
<evidence type="ECO:0000259" key="2">
    <source>
        <dbReference type="Pfam" id="PF00534"/>
    </source>
</evidence>
<comment type="caution">
    <text evidence="3">The sequence shown here is derived from an EMBL/GenBank/DDBJ whole genome shotgun (WGS) entry which is preliminary data.</text>
</comment>
<feature type="domain" description="Glycosyl transferase family 1" evidence="2">
    <location>
        <begin position="178"/>
        <end position="332"/>
    </location>
</feature>
<protein>
    <submittedName>
        <fullName evidence="3">Glycosyltransferase family 4 protein</fullName>
        <ecNumber evidence="3">2.4.-.-</ecNumber>
    </submittedName>
</protein>
<keyword evidence="3" id="KW-0328">Glycosyltransferase</keyword>
<organism evidence="3 4">
    <name type="scientific">Luteococcus peritonei</name>
    <dbReference type="NCBI Taxonomy" id="88874"/>
    <lineage>
        <taxon>Bacteria</taxon>
        <taxon>Bacillati</taxon>
        <taxon>Actinomycetota</taxon>
        <taxon>Actinomycetes</taxon>
        <taxon>Propionibacteriales</taxon>
        <taxon>Propionibacteriaceae</taxon>
        <taxon>Luteococcus</taxon>
    </lineage>
</organism>
<dbReference type="RefSeq" id="WP_343872230.1">
    <property type="nucleotide sequence ID" value="NZ_BAAAIX010000007.1"/>
</dbReference>
<dbReference type="Proteomes" id="UP001597326">
    <property type="component" value="Unassembled WGS sequence"/>
</dbReference>
<sequence length="383" mass="42172">MTSPHDLRVAVVSTESRPLSNRLWYAARDKVADLRVIAPAGDEPGIPDFQVGLETAHVLKEQLTFRRLKGMSRELDAFAPDIIHINSEPWGIPALLEFSRRPGVILHGAENQFFTDGAKPVVRYALTQAVAGQLAGYASWNVEGARAVERMVPGIPTFVTPAIIPPPVFTPSSWRGDATDFEILLLGRLDPEKGFDRVVEAVGSLEARGSYRLTACGAGPEQQRLAELADRLGVRLDFTGQIPAEELASRMAAAHVMVQPSLTTRPWAEQFGRTVAEAMTVGLPALTSRSGELPNVVGDEWCTFGEDDRAELAAKLEQLRTDRPRLEELSRQHAERARRLWSPEPASQALVDFWARAHDYQLSRPAGRLTSLRRGLANRVLPA</sequence>
<reference evidence="4" key="1">
    <citation type="journal article" date="2019" name="Int. J. Syst. Evol. Microbiol.">
        <title>The Global Catalogue of Microorganisms (GCM) 10K type strain sequencing project: providing services to taxonomists for standard genome sequencing and annotation.</title>
        <authorList>
            <consortium name="The Broad Institute Genomics Platform"/>
            <consortium name="The Broad Institute Genome Sequencing Center for Infectious Disease"/>
            <person name="Wu L."/>
            <person name="Ma J."/>
        </authorList>
    </citation>
    <scope>NUCLEOTIDE SEQUENCE [LARGE SCALE GENOMIC DNA]</scope>
    <source>
        <strain evidence="4">CAIM 431</strain>
    </source>
</reference>
<dbReference type="EC" id="2.4.-.-" evidence="3"/>
<dbReference type="InterPro" id="IPR050194">
    <property type="entry name" value="Glycosyltransferase_grp1"/>
</dbReference>
<dbReference type="Gene3D" id="3.40.50.2000">
    <property type="entry name" value="Glycogen Phosphorylase B"/>
    <property type="match status" value="2"/>
</dbReference>
<keyword evidence="4" id="KW-1185">Reference proteome</keyword>
<accession>A0ABW4RSJ6</accession>
<dbReference type="Pfam" id="PF00534">
    <property type="entry name" value="Glycos_transf_1"/>
    <property type="match status" value="1"/>
</dbReference>